<dbReference type="Proteomes" id="UP000789396">
    <property type="component" value="Unassembled WGS sequence"/>
</dbReference>
<dbReference type="OrthoDB" id="10549493at2759"/>
<reference evidence="1" key="1">
    <citation type="submission" date="2021-06" db="EMBL/GenBank/DDBJ databases">
        <authorList>
            <person name="Kallberg Y."/>
            <person name="Tangrot J."/>
            <person name="Rosling A."/>
        </authorList>
    </citation>
    <scope>NUCLEOTIDE SEQUENCE</scope>
    <source>
        <strain evidence="1">IN212</strain>
    </source>
</reference>
<gene>
    <name evidence="1" type="ORF">RFULGI_LOCUS17495</name>
</gene>
<organism evidence="1 2">
    <name type="scientific">Racocetra fulgida</name>
    <dbReference type="NCBI Taxonomy" id="60492"/>
    <lineage>
        <taxon>Eukaryota</taxon>
        <taxon>Fungi</taxon>
        <taxon>Fungi incertae sedis</taxon>
        <taxon>Mucoromycota</taxon>
        <taxon>Glomeromycotina</taxon>
        <taxon>Glomeromycetes</taxon>
        <taxon>Diversisporales</taxon>
        <taxon>Gigasporaceae</taxon>
        <taxon>Racocetra</taxon>
    </lineage>
</organism>
<feature type="non-terminal residue" evidence="1">
    <location>
        <position position="1"/>
    </location>
</feature>
<evidence type="ECO:0000313" key="2">
    <source>
        <dbReference type="Proteomes" id="UP000789396"/>
    </source>
</evidence>
<sequence length="115" mass="13043">KGHVLLLRKRNIQPPVRRHNKNQVDLENILDQSGADKIDLENISNQNNVDEIIELQRSSANQDDANKITDHMQDFNISTPASNKITNYAQESDTSISLDTQDDIDEIEYNTLTPA</sequence>
<evidence type="ECO:0000313" key="1">
    <source>
        <dbReference type="EMBL" id="CAG8798555.1"/>
    </source>
</evidence>
<dbReference type="AlphaFoldDB" id="A0A9N9JVT4"/>
<keyword evidence="2" id="KW-1185">Reference proteome</keyword>
<dbReference type="EMBL" id="CAJVPZ010068966">
    <property type="protein sequence ID" value="CAG8798555.1"/>
    <property type="molecule type" value="Genomic_DNA"/>
</dbReference>
<accession>A0A9N9JVT4</accession>
<protein>
    <submittedName>
        <fullName evidence="1">5329_t:CDS:1</fullName>
    </submittedName>
</protein>
<comment type="caution">
    <text evidence="1">The sequence shown here is derived from an EMBL/GenBank/DDBJ whole genome shotgun (WGS) entry which is preliminary data.</text>
</comment>
<name>A0A9N9JVT4_9GLOM</name>
<proteinExistence type="predicted"/>
<feature type="non-terminal residue" evidence="1">
    <location>
        <position position="115"/>
    </location>
</feature>